<dbReference type="EMBL" id="MNCJ02000324">
    <property type="protein sequence ID" value="KAF5788934.1"/>
    <property type="molecule type" value="Genomic_DNA"/>
</dbReference>
<dbReference type="Pfam" id="PF23598">
    <property type="entry name" value="LRR_14"/>
    <property type="match status" value="1"/>
</dbReference>
<dbReference type="InterPro" id="IPR032675">
    <property type="entry name" value="LRR_dom_sf"/>
</dbReference>
<evidence type="ECO:0000313" key="5">
    <source>
        <dbReference type="Proteomes" id="UP000215914"/>
    </source>
</evidence>
<dbReference type="PANTHER" id="PTHR45752">
    <property type="entry name" value="LEUCINE-RICH REPEAT-CONTAINING"/>
    <property type="match status" value="1"/>
</dbReference>
<dbReference type="Gene3D" id="3.80.10.10">
    <property type="entry name" value="Ribonuclease Inhibitor"/>
    <property type="match status" value="3"/>
</dbReference>
<reference evidence="4" key="1">
    <citation type="journal article" date="2017" name="Nature">
        <title>The sunflower genome provides insights into oil metabolism, flowering and Asterid evolution.</title>
        <authorList>
            <person name="Badouin H."/>
            <person name="Gouzy J."/>
            <person name="Grassa C.J."/>
            <person name="Murat F."/>
            <person name="Staton S.E."/>
            <person name="Cottret L."/>
            <person name="Lelandais-Briere C."/>
            <person name="Owens G.L."/>
            <person name="Carrere S."/>
            <person name="Mayjonade B."/>
            <person name="Legrand L."/>
            <person name="Gill N."/>
            <person name="Kane N.C."/>
            <person name="Bowers J.E."/>
            <person name="Hubner S."/>
            <person name="Bellec A."/>
            <person name="Berard A."/>
            <person name="Berges H."/>
            <person name="Blanchet N."/>
            <person name="Boniface M.C."/>
            <person name="Brunel D."/>
            <person name="Catrice O."/>
            <person name="Chaidir N."/>
            <person name="Claudel C."/>
            <person name="Donnadieu C."/>
            <person name="Faraut T."/>
            <person name="Fievet G."/>
            <person name="Helmstetter N."/>
            <person name="King M."/>
            <person name="Knapp S.J."/>
            <person name="Lai Z."/>
            <person name="Le Paslier M.C."/>
            <person name="Lippi Y."/>
            <person name="Lorenzon L."/>
            <person name="Mandel J.R."/>
            <person name="Marage G."/>
            <person name="Marchand G."/>
            <person name="Marquand E."/>
            <person name="Bret-Mestries E."/>
            <person name="Morien E."/>
            <person name="Nambeesan S."/>
            <person name="Nguyen T."/>
            <person name="Pegot-Espagnet P."/>
            <person name="Pouilly N."/>
            <person name="Raftis F."/>
            <person name="Sallet E."/>
            <person name="Schiex T."/>
            <person name="Thomas J."/>
            <person name="Vandecasteele C."/>
            <person name="Vares D."/>
            <person name="Vear F."/>
            <person name="Vautrin S."/>
            <person name="Crespi M."/>
            <person name="Mangin B."/>
            <person name="Burke J.M."/>
            <person name="Salse J."/>
            <person name="Munos S."/>
            <person name="Vincourt P."/>
            <person name="Rieseberg L.H."/>
            <person name="Langlade N.B."/>
        </authorList>
    </citation>
    <scope>NUCLEOTIDE SEQUENCE</scope>
    <source>
        <tissue evidence="4">Leaves</tissue>
    </source>
</reference>
<name>A0A9K3I221_HELAN</name>
<evidence type="ECO:0000259" key="3">
    <source>
        <dbReference type="Pfam" id="PF23598"/>
    </source>
</evidence>
<proteinExistence type="predicted"/>
<dbReference type="Proteomes" id="UP000215914">
    <property type="component" value="Unassembled WGS sequence"/>
</dbReference>
<protein>
    <submittedName>
        <fullName evidence="4">Leucine-rich repeat domain superfamily</fullName>
    </submittedName>
</protein>
<dbReference type="GO" id="GO:0035556">
    <property type="term" value="P:intracellular signal transduction"/>
    <property type="evidence" value="ECO:0000318"/>
    <property type="project" value="GO_Central"/>
</dbReference>
<dbReference type="Gramene" id="mRNA:HanXRQr2_Chr09g0364981">
    <property type="protein sequence ID" value="CDS:HanXRQr2_Chr09g0364981.1"/>
    <property type="gene ID" value="HanXRQr2_Chr09g0364981"/>
</dbReference>
<accession>A0A9K3I221</accession>
<feature type="domain" description="Disease resistance R13L4/SHOC-2-like LRR" evidence="3">
    <location>
        <begin position="240"/>
        <end position="326"/>
    </location>
</feature>
<keyword evidence="5" id="KW-1185">Reference proteome</keyword>
<dbReference type="SUPFAM" id="SSF52047">
    <property type="entry name" value="RNI-like"/>
    <property type="match status" value="1"/>
</dbReference>
<reference evidence="4" key="2">
    <citation type="submission" date="2020-06" db="EMBL/GenBank/DDBJ databases">
        <title>Helianthus annuus Genome sequencing and assembly Release 2.</title>
        <authorList>
            <person name="Gouzy J."/>
            <person name="Langlade N."/>
            <person name="Munos S."/>
        </authorList>
    </citation>
    <scope>NUCLEOTIDE SEQUENCE</scope>
    <source>
        <tissue evidence="4">Leaves</tissue>
    </source>
</reference>
<gene>
    <name evidence="4" type="ORF">HanXRQr2_Chr09g0364981</name>
</gene>
<evidence type="ECO:0000313" key="4">
    <source>
        <dbReference type="EMBL" id="KAF5788934.1"/>
    </source>
</evidence>
<comment type="caution">
    <text evidence="4">The sequence shown here is derived from an EMBL/GenBank/DDBJ whole genome shotgun (WGS) entry which is preliminary data.</text>
</comment>
<dbReference type="Pfam" id="PF12799">
    <property type="entry name" value="LRR_4"/>
    <property type="match status" value="1"/>
</dbReference>
<dbReference type="AlphaFoldDB" id="A0A9K3I221"/>
<dbReference type="SUPFAM" id="SSF52058">
    <property type="entry name" value="L domain-like"/>
    <property type="match status" value="1"/>
</dbReference>
<organism evidence="4 5">
    <name type="scientific">Helianthus annuus</name>
    <name type="common">Common sunflower</name>
    <dbReference type="NCBI Taxonomy" id="4232"/>
    <lineage>
        <taxon>Eukaryota</taxon>
        <taxon>Viridiplantae</taxon>
        <taxon>Streptophyta</taxon>
        <taxon>Embryophyta</taxon>
        <taxon>Tracheophyta</taxon>
        <taxon>Spermatophyta</taxon>
        <taxon>Magnoliopsida</taxon>
        <taxon>eudicotyledons</taxon>
        <taxon>Gunneridae</taxon>
        <taxon>Pentapetalae</taxon>
        <taxon>asterids</taxon>
        <taxon>campanulids</taxon>
        <taxon>Asterales</taxon>
        <taxon>Asteraceae</taxon>
        <taxon>Asteroideae</taxon>
        <taxon>Heliantheae alliance</taxon>
        <taxon>Heliantheae</taxon>
        <taxon>Helianthus</taxon>
    </lineage>
</organism>
<dbReference type="PANTHER" id="PTHR45752:SF195">
    <property type="entry name" value="LEUCINE-RICH REPEAT (LRR) FAMILY PROTEIN-RELATED"/>
    <property type="match status" value="1"/>
</dbReference>
<keyword evidence="2" id="KW-0677">Repeat</keyword>
<keyword evidence="1" id="KW-0433">Leucine-rich repeat</keyword>
<dbReference type="InterPro" id="IPR055414">
    <property type="entry name" value="LRR_R13L4/SHOC2-like"/>
</dbReference>
<sequence length="441" mass="49632">MPVECPNLKTLNLSLSKVTNLNLGKTPHLEKLNLGGCAEFVELQMPIECPNLKFLTLHVTKVGNLNLGMTPNLKTLDLDACNEFEVHMPVECPKLTYLKIRGSKVSDLNLELAPNLERLDLSECYFILKIHAPVGCLKKLVYFSLGTHSNFESFQVDEQCNSSIIQAKCIRICPLHPDNKLPMFGFTCDTNEPGSLWMGNLEKLIYSSLCPCKYLENWSATICGLQHLSPLLLSGSIPGDLWQLESLEKLSLITVEIRHLPDSVCMLKHLKSLSIISCRVIEQLPENICRLECLEELFVSDCTSLRDIPNSICKMKCLKRLSLGSSDKVERLPEDLGCLECLKELDLSDCKSLRDIPNSICKMKRLKRLYLSYCNQLEKLPDELGCLDCLKELNIQGTQISCLPRSIYQLKGLVITGSREQLESCGFTSFRELGLLCEVEL</sequence>
<dbReference type="InterPro" id="IPR050715">
    <property type="entry name" value="LRR-SigEffector_domain"/>
</dbReference>
<evidence type="ECO:0000256" key="2">
    <source>
        <dbReference type="ARBA" id="ARBA00022737"/>
    </source>
</evidence>
<dbReference type="InterPro" id="IPR025875">
    <property type="entry name" value="Leu-rich_rpt_4"/>
</dbReference>
<evidence type="ECO:0000256" key="1">
    <source>
        <dbReference type="ARBA" id="ARBA00022614"/>
    </source>
</evidence>